<dbReference type="EMBL" id="PFBB01000022">
    <property type="protein sequence ID" value="PIR88487.1"/>
    <property type="molecule type" value="Genomic_DNA"/>
</dbReference>
<sequence length="117" mass="13246">MKNGRHEVISAIVYRPEGEPRMVHPMDGCPKRIMVMVDEEEWQPLRSDLQKRWIPPSGITDANGDPLEALIKAEEEVQEGQMLHKLCAWARCACRNGQFSSLEEAVEAAKERFALAS</sequence>
<accession>A0A2H0UQ07</accession>
<comment type="caution">
    <text evidence="1">The sequence shown here is derived from an EMBL/GenBank/DDBJ whole genome shotgun (WGS) entry which is preliminary data.</text>
</comment>
<proteinExistence type="predicted"/>
<reference evidence="2" key="1">
    <citation type="submission" date="2017-09" db="EMBL/GenBank/DDBJ databases">
        <title>Depth-based differentiation of microbial function through sediment-hosted aquifers and enrichment of novel symbionts in the deep terrestrial subsurface.</title>
        <authorList>
            <person name="Probst A.J."/>
            <person name="Ladd B."/>
            <person name="Jarett J.K."/>
            <person name="Geller-Mcgrath D.E."/>
            <person name="Sieber C.M.K."/>
            <person name="Emerson J.B."/>
            <person name="Anantharaman K."/>
            <person name="Thomas B.C."/>
            <person name="Malmstrom R."/>
            <person name="Stieglmeier M."/>
            <person name="Klingl A."/>
            <person name="Woyke T."/>
            <person name="Ryan C.M."/>
            <person name="Banfield J.F."/>
        </authorList>
    </citation>
    <scope>NUCLEOTIDE SEQUENCE [LARGE SCALE GENOMIC DNA]</scope>
</reference>
<organism evidence="1 2">
    <name type="scientific">Candidatus Harrisonbacteria bacterium CG10_big_fil_rev_8_21_14_0_10_44_23</name>
    <dbReference type="NCBI Taxonomy" id="1974585"/>
    <lineage>
        <taxon>Bacteria</taxon>
        <taxon>Candidatus Harrisoniibacteriota</taxon>
    </lineage>
</organism>
<dbReference type="Proteomes" id="UP000229615">
    <property type="component" value="Unassembled WGS sequence"/>
</dbReference>
<gene>
    <name evidence="1" type="ORF">COU09_01985</name>
</gene>
<evidence type="ECO:0000313" key="1">
    <source>
        <dbReference type="EMBL" id="PIR88487.1"/>
    </source>
</evidence>
<protein>
    <submittedName>
        <fullName evidence="1">Uncharacterized protein</fullName>
    </submittedName>
</protein>
<name>A0A2H0UQ07_9BACT</name>
<evidence type="ECO:0000313" key="2">
    <source>
        <dbReference type="Proteomes" id="UP000229615"/>
    </source>
</evidence>
<dbReference type="AlphaFoldDB" id="A0A2H0UQ07"/>